<dbReference type="InterPro" id="IPR016193">
    <property type="entry name" value="Cytidine_deaminase-like"/>
</dbReference>
<name>A0A939K610_9BACT</name>
<dbReference type="Pfam" id="PF00383">
    <property type="entry name" value="dCMP_cyt_deam_1"/>
    <property type="match status" value="1"/>
</dbReference>
<dbReference type="EMBL" id="JAFMYV010000007">
    <property type="protein sequence ID" value="MBO0937826.1"/>
    <property type="molecule type" value="Genomic_DNA"/>
</dbReference>
<feature type="signal peptide" evidence="1">
    <location>
        <begin position="1"/>
        <end position="18"/>
    </location>
</feature>
<dbReference type="InterPro" id="IPR002125">
    <property type="entry name" value="CMP_dCMP_dom"/>
</dbReference>
<evidence type="ECO:0000259" key="2">
    <source>
        <dbReference type="PROSITE" id="PS51747"/>
    </source>
</evidence>
<evidence type="ECO:0000313" key="3">
    <source>
        <dbReference type="EMBL" id="MBO0937826.1"/>
    </source>
</evidence>
<dbReference type="Proteomes" id="UP000664034">
    <property type="component" value="Unassembled WGS sequence"/>
</dbReference>
<feature type="domain" description="CMP/dCMP-type deaminase" evidence="2">
    <location>
        <begin position="72"/>
        <end position="203"/>
    </location>
</feature>
<dbReference type="GO" id="GO:0003824">
    <property type="term" value="F:catalytic activity"/>
    <property type="evidence" value="ECO:0007669"/>
    <property type="project" value="InterPro"/>
</dbReference>
<comment type="caution">
    <text evidence="3">The sequence shown here is derived from an EMBL/GenBank/DDBJ whole genome shotgun (WGS) entry which is preliminary data.</text>
</comment>
<organism evidence="3 4">
    <name type="scientific">Fibrella rubiginis</name>
    <dbReference type="NCBI Taxonomy" id="2817060"/>
    <lineage>
        <taxon>Bacteria</taxon>
        <taxon>Pseudomonadati</taxon>
        <taxon>Bacteroidota</taxon>
        <taxon>Cytophagia</taxon>
        <taxon>Cytophagales</taxon>
        <taxon>Spirosomataceae</taxon>
        <taxon>Fibrella</taxon>
    </lineage>
</organism>
<accession>A0A939K610</accession>
<feature type="chain" id="PRO_5037209871" evidence="1">
    <location>
        <begin position="19"/>
        <end position="236"/>
    </location>
</feature>
<dbReference type="SUPFAM" id="SSF53927">
    <property type="entry name" value="Cytidine deaminase-like"/>
    <property type="match status" value="1"/>
</dbReference>
<evidence type="ECO:0000313" key="4">
    <source>
        <dbReference type="Proteomes" id="UP000664034"/>
    </source>
</evidence>
<protein>
    <submittedName>
        <fullName evidence="3">Nucleoside deaminase</fullName>
    </submittedName>
</protein>
<evidence type="ECO:0000256" key="1">
    <source>
        <dbReference type="SAM" id="SignalP"/>
    </source>
</evidence>
<reference evidence="3" key="1">
    <citation type="submission" date="2021-03" db="EMBL/GenBank/DDBJ databases">
        <title>Fibrella sp. HMF5335 genome sequencing and assembly.</title>
        <authorList>
            <person name="Kang H."/>
            <person name="Kim H."/>
            <person name="Bae S."/>
            <person name="Joh K."/>
        </authorList>
    </citation>
    <scope>NUCLEOTIDE SEQUENCE</scope>
    <source>
        <strain evidence="3">HMF5335</strain>
    </source>
</reference>
<dbReference type="RefSeq" id="WP_207365369.1">
    <property type="nucleotide sequence ID" value="NZ_JAFMYV010000007.1"/>
</dbReference>
<dbReference type="AlphaFoldDB" id="A0A939K610"/>
<dbReference type="PROSITE" id="PS51747">
    <property type="entry name" value="CYT_DCMP_DEAMINASES_2"/>
    <property type="match status" value="1"/>
</dbReference>
<keyword evidence="1" id="KW-0732">Signal</keyword>
<keyword evidence="4" id="KW-1185">Reference proteome</keyword>
<gene>
    <name evidence="3" type="ORF">J2I47_14800</name>
</gene>
<proteinExistence type="predicted"/>
<dbReference type="CDD" id="cd01285">
    <property type="entry name" value="nucleoside_deaminase"/>
    <property type="match status" value="1"/>
</dbReference>
<sequence>MRHLAVIVLFLLTRALFAQHVIDSANVTPANRAALMAQLTALPCGIQAADKKAVVLQKIKTYLANYKPDPAQPDDVFAKAAVVQALRGVLTGGYGIGAVLVDGRGRILHGAHNAQLQQGRSDLHAEMNLLTEFESLPQFKKYQSKGNFTGGGNTIYTEQLRLYTSAEPCPMCFIRVAIAGVDTRYVSTGPDDGMNARAACLPPFWAELSQKHKIIAAKNAPVLQQLAHCLFYSFML</sequence>
<dbReference type="Gene3D" id="3.40.140.10">
    <property type="entry name" value="Cytidine Deaminase, domain 2"/>
    <property type="match status" value="1"/>
</dbReference>